<protein>
    <recommendedName>
        <fullName evidence="2">histidine kinase</fullName>
        <ecNumber evidence="2">2.7.13.3</ecNumber>
    </recommendedName>
</protein>
<dbReference type="InterPro" id="IPR011712">
    <property type="entry name" value="Sig_transdc_His_kin_sub3_dim/P"/>
</dbReference>
<proteinExistence type="predicted"/>
<evidence type="ECO:0000256" key="8">
    <source>
        <dbReference type="ARBA" id="ARBA00023012"/>
    </source>
</evidence>
<evidence type="ECO:0000256" key="9">
    <source>
        <dbReference type="SAM" id="Phobius"/>
    </source>
</evidence>
<keyword evidence="8" id="KW-0902">Two-component regulatory system</keyword>
<dbReference type="InterPro" id="IPR050482">
    <property type="entry name" value="Sensor_HK_TwoCompSys"/>
</dbReference>
<dbReference type="SUPFAM" id="SSF55874">
    <property type="entry name" value="ATPase domain of HSP90 chaperone/DNA topoisomerase II/histidine kinase"/>
    <property type="match status" value="1"/>
</dbReference>
<dbReference type="AlphaFoldDB" id="A0A344L833"/>
<keyword evidence="9" id="KW-0812">Transmembrane</keyword>
<dbReference type="Pfam" id="PF07730">
    <property type="entry name" value="HisKA_3"/>
    <property type="match status" value="1"/>
</dbReference>
<keyword evidence="3" id="KW-0597">Phosphoprotein</keyword>
<dbReference type="CDD" id="cd16917">
    <property type="entry name" value="HATPase_UhpB-NarQ-NarX-like"/>
    <property type="match status" value="1"/>
</dbReference>
<dbReference type="Gene3D" id="1.20.5.1930">
    <property type="match status" value="1"/>
</dbReference>
<dbReference type="GO" id="GO:0000155">
    <property type="term" value="F:phosphorelay sensor kinase activity"/>
    <property type="evidence" value="ECO:0007669"/>
    <property type="project" value="InterPro"/>
</dbReference>
<dbReference type="Gene3D" id="3.30.565.10">
    <property type="entry name" value="Histidine kinase-like ATPase, C-terminal domain"/>
    <property type="match status" value="1"/>
</dbReference>
<dbReference type="GO" id="GO:0016020">
    <property type="term" value="C:membrane"/>
    <property type="evidence" value="ECO:0007669"/>
    <property type="project" value="InterPro"/>
</dbReference>
<evidence type="ECO:0000256" key="1">
    <source>
        <dbReference type="ARBA" id="ARBA00000085"/>
    </source>
</evidence>
<keyword evidence="5" id="KW-0547">Nucleotide-binding</keyword>
<keyword evidence="6" id="KW-0418">Kinase</keyword>
<evidence type="ECO:0000256" key="7">
    <source>
        <dbReference type="ARBA" id="ARBA00022840"/>
    </source>
</evidence>
<keyword evidence="4" id="KW-0808">Transferase</keyword>
<evidence type="ECO:0000313" key="13">
    <source>
        <dbReference type="Proteomes" id="UP000250434"/>
    </source>
</evidence>
<sequence>MHNAGVDLLRRWVAEPLRGRFWAELGWVLLGLPLALLSLVGVVLVLVPGIALSPLLIGLPMVAGALLGARAVGSPHRRLAAKLLGVQVPGPVSKPGTFRAYLTDGPGWRAFAYLVLRVPLAAVNLLVATVLTLYGLGTLTYPFWWLVLDGQPLPVFDIGSAGLLPSIPLALVAAVLLLTTPALLHLLLGLDRLLVRALLGPTTLSERVRDLEESRAAAVETADVKLRRIERDLHDGAQAQLVALAMKLGVAKDELAAAEVDLDRLRALISAAHTGAKDALTELRDLARGIHPAALDAGLEVALSTLAARSEAEVKVLVSLPTRPPAAIESILYFSAAELLTNAIKHGGVSRAELQLFELDSMLRLYVSDRGRGGARMHPAGGLAGLAERLRAVDGYLSIDSPPGGPTVVAVEIPV</sequence>
<dbReference type="GO" id="GO:0005524">
    <property type="term" value="F:ATP binding"/>
    <property type="evidence" value="ECO:0007669"/>
    <property type="project" value="UniProtKB-KW"/>
</dbReference>
<dbReference type="PANTHER" id="PTHR24421">
    <property type="entry name" value="NITRATE/NITRITE SENSOR PROTEIN NARX-RELATED"/>
    <property type="match status" value="1"/>
</dbReference>
<feature type="transmembrane region" description="Helical" evidence="9">
    <location>
        <begin position="167"/>
        <end position="188"/>
    </location>
</feature>
<dbReference type="InterPro" id="IPR025828">
    <property type="entry name" value="Put_sensor_dom"/>
</dbReference>
<dbReference type="RefSeq" id="WP_236809108.1">
    <property type="nucleotide sequence ID" value="NZ_CP015163.1"/>
</dbReference>
<evidence type="ECO:0000256" key="3">
    <source>
        <dbReference type="ARBA" id="ARBA00022553"/>
    </source>
</evidence>
<feature type="transmembrane region" description="Helical" evidence="9">
    <location>
        <begin position="21"/>
        <end position="46"/>
    </location>
</feature>
<evidence type="ECO:0000256" key="2">
    <source>
        <dbReference type="ARBA" id="ARBA00012438"/>
    </source>
</evidence>
<evidence type="ECO:0000256" key="5">
    <source>
        <dbReference type="ARBA" id="ARBA00022741"/>
    </source>
</evidence>
<feature type="transmembrane region" description="Helical" evidence="9">
    <location>
        <begin position="123"/>
        <end position="147"/>
    </location>
</feature>
<keyword evidence="9" id="KW-1133">Transmembrane helix</keyword>
<name>A0A344L833_9PSEU</name>
<dbReference type="PANTHER" id="PTHR24421:SF10">
    <property type="entry name" value="NITRATE_NITRITE SENSOR PROTEIN NARQ"/>
    <property type="match status" value="1"/>
</dbReference>
<gene>
    <name evidence="12" type="ORF">A4R43_18150</name>
</gene>
<accession>A0A344L833</accession>
<dbReference type="GO" id="GO:0046983">
    <property type="term" value="F:protein dimerization activity"/>
    <property type="evidence" value="ECO:0007669"/>
    <property type="project" value="InterPro"/>
</dbReference>
<keyword evidence="7" id="KW-0067">ATP-binding</keyword>
<evidence type="ECO:0000259" key="10">
    <source>
        <dbReference type="Pfam" id="PF07730"/>
    </source>
</evidence>
<evidence type="ECO:0000259" key="11">
    <source>
        <dbReference type="Pfam" id="PF13796"/>
    </source>
</evidence>
<keyword evidence="13" id="KW-1185">Reference proteome</keyword>
<evidence type="ECO:0000256" key="4">
    <source>
        <dbReference type="ARBA" id="ARBA00022679"/>
    </source>
</evidence>
<dbReference type="Pfam" id="PF13796">
    <property type="entry name" value="Sensor"/>
    <property type="match status" value="1"/>
</dbReference>
<evidence type="ECO:0000256" key="6">
    <source>
        <dbReference type="ARBA" id="ARBA00022777"/>
    </source>
</evidence>
<reference evidence="12 13" key="1">
    <citation type="submission" date="2016-04" db="EMBL/GenBank/DDBJ databases">
        <title>Complete genome sequence and analysis of deep-sea sediment isolate, Amycolatopsis sp. WP1.</title>
        <authorList>
            <person name="Wang H."/>
            <person name="Chen S."/>
            <person name="Wu Q."/>
        </authorList>
    </citation>
    <scope>NUCLEOTIDE SEQUENCE [LARGE SCALE GENOMIC DNA]</scope>
    <source>
        <strain evidence="12 13">WP1</strain>
    </source>
</reference>
<dbReference type="Proteomes" id="UP000250434">
    <property type="component" value="Chromosome"/>
</dbReference>
<feature type="transmembrane region" description="Helical" evidence="9">
    <location>
        <begin position="52"/>
        <end position="72"/>
    </location>
</feature>
<dbReference type="EMBL" id="CP015163">
    <property type="protein sequence ID" value="AXB44207.1"/>
    <property type="molecule type" value="Genomic_DNA"/>
</dbReference>
<dbReference type="EC" id="2.7.13.3" evidence="2"/>
<comment type="catalytic activity">
    <reaction evidence="1">
        <text>ATP + protein L-histidine = ADP + protein N-phospho-L-histidine.</text>
        <dbReference type="EC" id="2.7.13.3"/>
    </reaction>
</comment>
<feature type="domain" description="Putative sensor" evidence="11">
    <location>
        <begin position="28"/>
        <end position="199"/>
    </location>
</feature>
<feature type="domain" description="Signal transduction histidine kinase subgroup 3 dimerisation and phosphoacceptor" evidence="10">
    <location>
        <begin position="227"/>
        <end position="295"/>
    </location>
</feature>
<keyword evidence="9" id="KW-0472">Membrane</keyword>
<dbReference type="KEGG" id="aab:A4R43_18150"/>
<evidence type="ECO:0000313" key="12">
    <source>
        <dbReference type="EMBL" id="AXB44207.1"/>
    </source>
</evidence>
<organism evidence="12 13">
    <name type="scientific">Amycolatopsis albispora</name>
    <dbReference type="NCBI Taxonomy" id="1804986"/>
    <lineage>
        <taxon>Bacteria</taxon>
        <taxon>Bacillati</taxon>
        <taxon>Actinomycetota</taxon>
        <taxon>Actinomycetes</taxon>
        <taxon>Pseudonocardiales</taxon>
        <taxon>Pseudonocardiaceae</taxon>
        <taxon>Amycolatopsis</taxon>
    </lineage>
</organism>
<dbReference type="InterPro" id="IPR036890">
    <property type="entry name" value="HATPase_C_sf"/>
</dbReference>